<dbReference type="GeneID" id="60682978"/>
<dbReference type="Proteomes" id="UP000655037">
    <property type="component" value="Unassembled WGS sequence"/>
</dbReference>
<keyword evidence="1" id="KW-1133">Transmembrane helix</keyword>
<dbReference type="EMBL" id="MBFE02000037">
    <property type="protein sequence ID" value="MUO45447.1"/>
    <property type="molecule type" value="Genomic_DNA"/>
</dbReference>
<evidence type="ECO:0000256" key="2">
    <source>
        <dbReference type="SAM" id="SignalP"/>
    </source>
</evidence>
<dbReference type="Proteomes" id="UP000179536">
    <property type="component" value="Unassembled WGS sequence"/>
</dbReference>
<feature type="transmembrane region" description="Helical" evidence="1">
    <location>
        <begin position="37"/>
        <end position="55"/>
    </location>
</feature>
<evidence type="ECO:0000313" key="9">
    <source>
        <dbReference type="Proteomes" id="UP000179454"/>
    </source>
</evidence>
<evidence type="ECO:0000313" key="10">
    <source>
        <dbReference type="Proteomes" id="UP000179536"/>
    </source>
</evidence>
<evidence type="ECO:0000313" key="4">
    <source>
        <dbReference type="EMBL" id="MBF2715245.1"/>
    </source>
</evidence>
<evidence type="ECO:0000313" key="3">
    <source>
        <dbReference type="EMBL" id="KAA3520079.1"/>
    </source>
</evidence>
<evidence type="ECO:0000256" key="1">
    <source>
        <dbReference type="SAM" id="Phobius"/>
    </source>
</evidence>
<feature type="chain" id="PRO_5015049761" description="BA14K family protein" evidence="2">
    <location>
        <begin position="31"/>
        <end position="107"/>
    </location>
</feature>
<dbReference type="Proteomes" id="UP000440716">
    <property type="component" value="Unassembled WGS sequence"/>
</dbReference>
<sequence length="107" mass="11559">MSVFRMSMSAGLVATLVGASLMATAPAAEAHDPFWGGVAAGAVGGIVGSAIVNGMDGGPRYYRSYDPPPPPPPVYRTYYRPVYAAPCHFERRYDEWGDSYRVQVCPR</sequence>
<dbReference type="Proteomes" id="UP000436692">
    <property type="component" value="Unassembled WGS sequence"/>
</dbReference>
<evidence type="ECO:0000313" key="5">
    <source>
        <dbReference type="EMBL" id="MUO45447.1"/>
    </source>
</evidence>
<keyword evidence="1" id="KW-0812">Transmembrane</keyword>
<feature type="signal peptide" evidence="2">
    <location>
        <begin position="1"/>
        <end position="30"/>
    </location>
</feature>
<evidence type="ECO:0000313" key="6">
    <source>
        <dbReference type="EMBL" id="MUP12827.1"/>
    </source>
</evidence>
<dbReference type="EMBL" id="WPHU01000003">
    <property type="protein sequence ID" value="MVA56245.1"/>
    <property type="molecule type" value="Genomic_DNA"/>
</dbReference>
<dbReference type="EMBL" id="WPHM01000001">
    <property type="protein sequence ID" value="MUZ56125.1"/>
    <property type="molecule type" value="Genomic_DNA"/>
</dbReference>
<dbReference type="EMBL" id="MBFA02000021">
    <property type="protein sequence ID" value="MUP12827.1"/>
    <property type="molecule type" value="Genomic_DNA"/>
</dbReference>
<evidence type="ECO:0008006" key="14">
    <source>
        <dbReference type="Google" id="ProtNLM"/>
    </source>
</evidence>
<accession>A0A109CU13</accession>
<dbReference type="Proteomes" id="UP000179454">
    <property type="component" value="Unassembled WGS sequence"/>
</dbReference>
<dbReference type="RefSeq" id="WP_015916828.1">
    <property type="nucleotide sequence ID" value="NZ_AP023268.1"/>
</dbReference>
<reference evidence="4" key="4">
    <citation type="submission" date="2020-11" db="EMBL/GenBank/DDBJ databases">
        <title>Agrobacterium vitis strain K377 genome.</title>
        <authorList>
            <person name="Xi H."/>
        </authorList>
    </citation>
    <scope>NUCLEOTIDE SEQUENCE</scope>
    <source>
        <strain evidence="4">K377</strain>
    </source>
</reference>
<dbReference type="EMBL" id="JACXXJ020000005">
    <property type="protein sequence ID" value="MBF2715245.1"/>
    <property type="molecule type" value="Genomic_DNA"/>
</dbReference>
<keyword evidence="2" id="KW-0732">Signal</keyword>
<proteinExistence type="predicted"/>
<organism evidence="8 13">
    <name type="scientific">Agrobacterium vitis</name>
    <name type="common">Rhizobium vitis</name>
    <dbReference type="NCBI Taxonomy" id="373"/>
    <lineage>
        <taxon>Bacteria</taxon>
        <taxon>Pseudomonadati</taxon>
        <taxon>Pseudomonadota</taxon>
        <taxon>Alphaproteobacteria</taxon>
        <taxon>Hyphomicrobiales</taxon>
        <taxon>Rhizobiaceae</taxon>
        <taxon>Rhizobium/Agrobacterium group</taxon>
        <taxon>Agrobacterium</taxon>
    </lineage>
</organism>
<dbReference type="Proteomes" id="UP000436911">
    <property type="component" value="Unassembled WGS sequence"/>
</dbReference>
<evidence type="ECO:0000313" key="11">
    <source>
        <dbReference type="Proteomes" id="UP000436692"/>
    </source>
</evidence>
<reference evidence="11 13" key="3">
    <citation type="submission" date="2019-12" db="EMBL/GenBank/DDBJ databases">
        <title>Whole-genome sequencing of Allorhizobium vitis.</title>
        <authorList>
            <person name="Gan H.M."/>
            <person name="Szegedi E."/>
            <person name="Burr T."/>
            <person name="Savka M.A."/>
        </authorList>
    </citation>
    <scope>NUCLEOTIDE SEQUENCE [LARGE SCALE GENOMIC DNA]</scope>
    <source>
        <strain evidence="8 13">CG415</strain>
        <strain evidence="7 11">CG989</strain>
    </source>
</reference>
<dbReference type="EMBL" id="QUSG01000031">
    <property type="protein sequence ID" value="KAA3520079.1"/>
    <property type="molecule type" value="Genomic_DNA"/>
</dbReference>
<reference evidence="3 12" key="1">
    <citation type="submission" date="2018-08" db="EMBL/GenBank/DDBJ databases">
        <title>Genome sequencing of Agrobacterium vitis strain ICMP 10754.</title>
        <authorList>
            <person name="Visnovsky S.B."/>
            <person name="Pitman A.R."/>
        </authorList>
    </citation>
    <scope>NUCLEOTIDE SEQUENCE [LARGE SCALE GENOMIC DNA]</scope>
    <source>
        <strain evidence="3 12">ICMP 10754</strain>
    </source>
</reference>
<evidence type="ECO:0000313" key="13">
    <source>
        <dbReference type="Proteomes" id="UP000440716"/>
    </source>
</evidence>
<dbReference type="AlphaFoldDB" id="A0A109CU13"/>
<evidence type="ECO:0000313" key="12">
    <source>
        <dbReference type="Proteomes" id="UP000436911"/>
    </source>
</evidence>
<gene>
    <name evidence="6" type="ORF">BBK91_023475</name>
    <name evidence="5" type="ORF">BBL17_027145</name>
    <name evidence="3" type="ORF">DXT89_25805</name>
    <name evidence="8" type="ORF">GOZ88_08975</name>
    <name evidence="7" type="ORF">GOZ95_01485</name>
    <name evidence="4" type="ORF">IEI95_013585</name>
</gene>
<dbReference type="OrthoDB" id="8398447at2"/>
<evidence type="ECO:0000313" key="7">
    <source>
        <dbReference type="EMBL" id="MUZ56125.1"/>
    </source>
</evidence>
<keyword evidence="9" id="KW-1185">Reference proteome</keyword>
<reference evidence="9 10" key="2">
    <citation type="submission" date="2019-11" db="EMBL/GenBank/DDBJ databases">
        <title>Whole-genome sequencing of Allorhizobium vitis.</title>
        <authorList>
            <person name="Gan H.M."/>
            <person name="Savka M.A."/>
        </authorList>
    </citation>
    <scope>NUCLEOTIDE SEQUENCE [LARGE SCALE GENOMIC DNA]</scope>
    <source>
        <strain evidence="6 10">RF2/1</strain>
        <strain evidence="5 9">T1/7</strain>
    </source>
</reference>
<dbReference type="OMA" id="PYRVKVC"/>
<keyword evidence="1" id="KW-0472">Membrane</keyword>
<evidence type="ECO:0000313" key="8">
    <source>
        <dbReference type="EMBL" id="MVA56245.1"/>
    </source>
</evidence>
<protein>
    <recommendedName>
        <fullName evidence="14">BA14K family protein</fullName>
    </recommendedName>
</protein>
<name>A0A109CU13_AGRVI</name>
<comment type="caution">
    <text evidence="8">The sequence shown here is derived from an EMBL/GenBank/DDBJ whole genome shotgun (WGS) entry which is preliminary data.</text>
</comment>